<dbReference type="PANTHER" id="PTHR14187:SF5">
    <property type="entry name" value="HEAT SHOCK 70 KDA PROTEIN 12A"/>
    <property type="match status" value="1"/>
</dbReference>
<dbReference type="Proteomes" id="UP000507470">
    <property type="component" value="Unassembled WGS sequence"/>
</dbReference>
<keyword evidence="2" id="KW-1185">Reference proteome</keyword>
<accession>A0A6J8DC61</accession>
<dbReference type="AlphaFoldDB" id="A0A6J8DC61"/>
<dbReference type="PANTHER" id="PTHR14187">
    <property type="entry name" value="ALPHA KINASE/ELONGATION FACTOR 2 KINASE"/>
    <property type="match status" value="1"/>
</dbReference>
<evidence type="ECO:0000313" key="1">
    <source>
        <dbReference type="EMBL" id="CAC5405251.1"/>
    </source>
</evidence>
<name>A0A6J8DC61_MYTCO</name>
<dbReference type="OrthoDB" id="2963168at2759"/>
<gene>
    <name evidence="1" type="ORF">MCOR_38962</name>
</gene>
<reference evidence="1 2" key="1">
    <citation type="submission" date="2020-06" db="EMBL/GenBank/DDBJ databases">
        <authorList>
            <person name="Li R."/>
            <person name="Bekaert M."/>
        </authorList>
    </citation>
    <scope>NUCLEOTIDE SEQUENCE [LARGE SCALE GENOMIC DNA]</scope>
    <source>
        <strain evidence="2">wild</strain>
    </source>
</reference>
<dbReference type="SUPFAM" id="SSF53067">
    <property type="entry name" value="Actin-like ATPase domain"/>
    <property type="match status" value="1"/>
</dbReference>
<dbReference type="InterPro" id="IPR043129">
    <property type="entry name" value="ATPase_NBD"/>
</dbReference>
<dbReference type="EMBL" id="CACVKT020007119">
    <property type="protein sequence ID" value="CAC5405251.1"/>
    <property type="molecule type" value="Genomic_DNA"/>
</dbReference>
<protein>
    <submittedName>
        <fullName evidence="1">Uncharacterized protein</fullName>
    </submittedName>
</protein>
<proteinExistence type="predicted"/>
<sequence>MQRKIRIEPIFAKSLFKTTCDNVVTLIQSVLQQGTVVNVSSILLVGGFAECKMVQNALKTAFPTINIILQDDSGVIVLKGAVLFGYKSDIISSRISRYTYGVSCYVPFDKRFHEQKRKIAMKGESYCIKIFDPFMWINTSIQVGHTIIKKEYSTDNKTGCMCRVYITNKDNVMYTDTGECTLLGEFRFSIKNPCREEKELKVTFNFGDTEFSMTVLDLESKCEKKEFFEIQR</sequence>
<evidence type="ECO:0000313" key="2">
    <source>
        <dbReference type="Proteomes" id="UP000507470"/>
    </source>
</evidence>
<organism evidence="1 2">
    <name type="scientific">Mytilus coruscus</name>
    <name type="common">Sea mussel</name>
    <dbReference type="NCBI Taxonomy" id="42192"/>
    <lineage>
        <taxon>Eukaryota</taxon>
        <taxon>Metazoa</taxon>
        <taxon>Spiralia</taxon>
        <taxon>Lophotrochozoa</taxon>
        <taxon>Mollusca</taxon>
        <taxon>Bivalvia</taxon>
        <taxon>Autobranchia</taxon>
        <taxon>Pteriomorphia</taxon>
        <taxon>Mytilida</taxon>
        <taxon>Mytiloidea</taxon>
        <taxon>Mytilidae</taxon>
        <taxon>Mytilinae</taxon>
        <taxon>Mytilus</taxon>
    </lineage>
</organism>